<evidence type="ECO:0000256" key="1">
    <source>
        <dbReference type="SAM" id="SignalP"/>
    </source>
</evidence>
<dbReference type="AlphaFoldDB" id="A0A2T0SNL8"/>
<keyword evidence="1" id="KW-0732">Signal</keyword>
<dbReference type="Gene3D" id="2.120.10.10">
    <property type="match status" value="1"/>
</dbReference>
<dbReference type="OrthoDB" id="847524at2"/>
<evidence type="ECO:0000313" key="3">
    <source>
        <dbReference type="Proteomes" id="UP000238375"/>
    </source>
</evidence>
<feature type="chain" id="PRO_5015761752" description="BNR repeat protein" evidence="1">
    <location>
        <begin position="19"/>
        <end position="349"/>
    </location>
</feature>
<dbReference type="RefSeq" id="WP_106139147.1">
    <property type="nucleotide sequence ID" value="NZ_PVTE01000015.1"/>
</dbReference>
<accession>A0A2T0SNL8</accession>
<dbReference type="Proteomes" id="UP000238375">
    <property type="component" value="Unassembled WGS sequence"/>
</dbReference>
<gene>
    <name evidence="2" type="ORF">CLV58_11592</name>
</gene>
<dbReference type="SUPFAM" id="SSF50939">
    <property type="entry name" value="Sialidases"/>
    <property type="match status" value="1"/>
</dbReference>
<name>A0A2T0SNL8_9BACT</name>
<organism evidence="2 3">
    <name type="scientific">Spirosoma oryzae</name>
    <dbReference type="NCBI Taxonomy" id="1469603"/>
    <lineage>
        <taxon>Bacteria</taxon>
        <taxon>Pseudomonadati</taxon>
        <taxon>Bacteroidota</taxon>
        <taxon>Cytophagia</taxon>
        <taxon>Cytophagales</taxon>
        <taxon>Cytophagaceae</taxon>
        <taxon>Spirosoma</taxon>
    </lineage>
</organism>
<evidence type="ECO:0000313" key="2">
    <source>
        <dbReference type="EMBL" id="PRY35009.1"/>
    </source>
</evidence>
<feature type="signal peptide" evidence="1">
    <location>
        <begin position="1"/>
        <end position="18"/>
    </location>
</feature>
<protein>
    <recommendedName>
        <fullName evidence="4">BNR repeat protein</fullName>
    </recommendedName>
</protein>
<reference evidence="2 3" key="1">
    <citation type="submission" date="2018-03" db="EMBL/GenBank/DDBJ databases">
        <title>Genomic Encyclopedia of Archaeal and Bacterial Type Strains, Phase II (KMG-II): from individual species to whole genera.</title>
        <authorList>
            <person name="Goeker M."/>
        </authorList>
    </citation>
    <scope>NUCLEOTIDE SEQUENCE [LARGE SCALE GENOMIC DNA]</scope>
    <source>
        <strain evidence="2 3">DSM 28354</strain>
    </source>
</reference>
<dbReference type="InterPro" id="IPR036278">
    <property type="entry name" value="Sialidase_sf"/>
</dbReference>
<sequence>MRYLFCLLISATALLAQGQSFNNTQTIATGHLPVAVTDDTGTVHLVFGQDSIIYYTTASEKTAHVSQPLVVATLPGLVAGAKRGPQLALTDQFIVITAVNRVGDIFAYSLDRKTGRWSPATRINDVPEIAKEGFQAVAGATAGVFHAAWLDLRDDRQNKLVGATSTDGGRTWSVNQVIYRSPEGTVCECCRVSMAVSGEDIYVQFRNSLGGSRDMFLVHSADGGKTYTPAQKLGTGTWKLNACPMDGGAVVLTATGQPLTVWRRENTLFTCQPGQPEQAFGTGRNVTLSQSSTASVVAWDEGGTVWIKVNDKAPVSFGAGQIPSLAISGRTVFCVWEAQGQVVLKRVVL</sequence>
<evidence type="ECO:0008006" key="4">
    <source>
        <dbReference type="Google" id="ProtNLM"/>
    </source>
</evidence>
<dbReference type="CDD" id="cd15482">
    <property type="entry name" value="Sialidase_non-viral"/>
    <property type="match status" value="1"/>
</dbReference>
<proteinExistence type="predicted"/>
<keyword evidence="3" id="KW-1185">Reference proteome</keyword>
<dbReference type="EMBL" id="PVTE01000015">
    <property type="protein sequence ID" value="PRY35009.1"/>
    <property type="molecule type" value="Genomic_DNA"/>
</dbReference>
<comment type="caution">
    <text evidence="2">The sequence shown here is derived from an EMBL/GenBank/DDBJ whole genome shotgun (WGS) entry which is preliminary data.</text>
</comment>